<keyword evidence="2" id="KW-1185">Reference proteome</keyword>
<comment type="caution">
    <text evidence="1">The sequence shown here is derived from an EMBL/GenBank/DDBJ whole genome shotgun (WGS) entry which is preliminary data.</text>
</comment>
<dbReference type="AlphaFoldDB" id="A0A7X8TN11"/>
<name>A0A7X8TN11_9VIBR</name>
<sequence length="63" mass="7178">MHESDKAQLSKALEVIENLLKPELRTAQNTEGSFVVKNGKVIDLLTDSELFNLENLPDYFKDK</sequence>
<proteinExistence type="predicted"/>
<dbReference type="Proteomes" id="UP000535589">
    <property type="component" value="Unassembled WGS sequence"/>
</dbReference>
<accession>A0A7X8TN11</accession>
<evidence type="ECO:0000313" key="1">
    <source>
        <dbReference type="EMBL" id="NLS11549.1"/>
    </source>
</evidence>
<protein>
    <submittedName>
        <fullName evidence="1">Uncharacterized protein</fullName>
    </submittedName>
</protein>
<dbReference type="EMBL" id="JABAIK010000001">
    <property type="protein sequence ID" value="NLS11549.1"/>
    <property type="molecule type" value="Genomic_DNA"/>
</dbReference>
<evidence type="ECO:0000313" key="2">
    <source>
        <dbReference type="Proteomes" id="UP000535589"/>
    </source>
</evidence>
<organism evidence="1 2">
    <name type="scientific">Vibrio agarilyticus</name>
    <dbReference type="NCBI Taxonomy" id="2726741"/>
    <lineage>
        <taxon>Bacteria</taxon>
        <taxon>Pseudomonadati</taxon>
        <taxon>Pseudomonadota</taxon>
        <taxon>Gammaproteobacteria</taxon>
        <taxon>Vibrionales</taxon>
        <taxon>Vibrionaceae</taxon>
        <taxon>Vibrio</taxon>
    </lineage>
</organism>
<reference evidence="1 2" key="1">
    <citation type="submission" date="2020-04" db="EMBL/GenBank/DDBJ databases">
        <title>Vibrio sp. SM6, a novel species isolated from seawater.</title>
        <authorList>
            <person name="Wang X."/>
        </authorList>
    </citation>
    <scope>NUCLEOTIDE SEQUENCE [LARGE SCALE GENOMIC DNA]</scope>
    <source>
        <strain evidence="1 2">SM6</strain>
    </source>
</reference>
<gene>
    <name evidence="1" type="ORF">HGP28_01425</name>
</gene>